<dbReference type="InterPro" id="IPR050204">
    <property type="entry name" value="AraC_XylS_family_regulators"/>
</dbReference>
<keyword evidence="6" id="KW-1185">Reference proteome</keyword>
<dbReference type="InterPro" id="IPR018060">
    <property type="entry name" value="HTH_AraC"/>
</dbReference>
<dbReference type="SMART" id="SM00342">
    <property type="entry name" value="HTH_ARAC"/>
    <property type="match status" value="1"/>
</dbReference>
<dbReference type="InterPro" id="IPR018062">
    <property type="entry name" value="HTH_AraC-typ_CS"/>
</dbReference>
<gene>
    <name evidence="5" type="ORF">LL253_10985</name>
</gene>
<organism evidence="5 6">
    <name type="scientific">Sphingobium soli</name>
    <dbReference type="NCBI Taxonomy" id="1591116"/>
    <lineage>
        <taxon>Bacteria</taxon>
        <taxon>Pseudomonadati</taxon>
        <taxon>Pseudomonadota</taxon>
        <taxon>Alphaproteobacteria</taxon>
        <taxon>Sphingomonadales</taxon>
        <taxon>Sphingomonadaceae</taxon>
        <taxon>Sphingobium</taxon>
    </lineage>
</organism>
<dbReference type="EMBL" id="JAJGNP010000007">
    <property type="protein sequence ID" value="MCC4233214.1"/>
    <property type="molecule type" value="Genomic_DNA"/>
</dbReference>
<evidence type="ECO:0000313" key="6">
    <source>
        <dbReference type="Proteomes" id="UP001198830"/>
    </source>
</evidence>
<proteinExistence type="predicted"/>
<dbReference type="PROSITE" id="PS01124">
    <property type="entry name" value="HTH_ARAC_FAMILY_2"/>
    <property type="match status" value="1"/>
</dbReference>
<dbReference type="PROSITE" id="PS00041">
    <property type="entry name" value="HTH_ARAC_FAMILY_1"/>
    <property type="match status" value="1"/>
</dbReference>
<comment type="caution">
    <text evidence="5">The sequence shown here is derived from an EMBL/GenBank/DDBJ whole genome shotgun (WGS) entry which is preliminary data.</text>
</comment>
<name>A0ABS8H3U0_9SPHN</name>
<dbReference type="Proteomes" id="UP001198830">
    <property type="component" value="Unassembled WGS sequence"/>
</dbReference>
<sequence length="300" mass="33667">MAEVEMFRPESDWTGQGRLGVQNFYIEAAATVRDAHVDVRHFDWVQPSSGVFSPEKHYLDYSLDGQPRRSMVSMVSMGRPDRRAASGDILYMPPHRQYFGEPALQERHLVCVALGDEFLEELFDGEQPLNKVEPCADVQNISMRRLFAGLAAELRTPGFASQTLVESMLMGLAVELTRHMGPCERRGLHSRSTRQVQNIIDYVMENLSAPLGVADIARDCNMSVRHVARVFKEGTGCSLGEFVARSRIALAKELLRSDNSRIKEISWRCGFNSTSAFSAAFRSATGQTPKDFRCHPTQVH</sequence>
<feature type="domain" description="HTH araC/xylS-type" evidence="4">
    <location>
        <begin position="197"/>
        <end position="295"/>
    </location>
</feature>
<dbReference type="SUPFAM" id="SSF46689">
    <property type="entry name" value="Homeodomain-like"/>
    <property type="match status" value="2"/>
</dbReference>
<accession>A0ABS8H3U0</accession>
<keyword evidence="1" id="KW-0805">Transcription regulation</keyword>
<evidence type="ECO:0000256" key="3">
    <source>
        <dbReference type="ARBA" id="ARBA00023163"/>
    </source>
</evidence>
<dbReference type="PANTHER" id="PTHR46796">
    <property type="entry name" value="HTH-TYPE TRANSCRIPTIONAL ACTIVATOR RHAS-RELATED"/>
    <property type="match status" value="1"/>
</dbReference>
<dbReference type="InterPro" id="IPR020449">
    <property type="entry name" value="Tscrpt_reg_AraC-type_HTH"/>
</dbReference>
<reference evidence="5 6" key="1">
    <citation type="submission" date="2021-10" db="EMBL/GenBank/DDBJ databases">
        <title>The diversity and Nitrogen Metabolism of Culturable Nitrate-Utilizing Bacteria Within the Oxygen Minimum Zone of the Changjiang (Yangtze River)Estuary.</title>
        <authorList>
            <person name="Zhang D."/>
            <person name="Zheng J."/>
            <person name="Liu S."/>
            <person name="He W."/>
        </authorList>
    </citation>
    <scope>NUCLEOTIDE SEQUENCE [LARGE SCALE GENOMIC DNA]</scope>
    <source>
        <strain evidence="5 6">FXH275-2</strain>
    </source>
</reference>
<evidence type="ECO:0000256" key="2">
    <source>
        <dbReference type="ARBA" id="ARBA00023125"/>
    </source>
</evidence>
<dbReference type="Pfam" id="PF12833">
    <property type="entry name" value="HTH_18"/>
    <property type="match status" value="1"/>
</dbReference>
<keyword evidence="2" id="KW-0238">DNA-binding</keyword>
<evidence type="ECO:0000259" key="4">
    <source>
        <dbReference type="PROSITE" id="PS01124"/>
    </source>
</evidence>
<keyword evidence="3" id="KW-0804">Transcription</keyword>
<evidence type="ECO:0000256" key="1">
    <source>
        <dbReference type="ARBA" id="ARBA00023015"/>
    </source>
</evidence>
<dbReference type="InterPro" id="IPR009057">
    <property type="entry name" value="Homeodomain-like_sf"/>
</dbReference>
<dbReference type="PRINTS" id="PR00032">
    <property type="entry name" value="HTHARAC"/>
</dbReference>
<evidence type="ECO:0000313" key="5">
    <source>
        <dbReference type="EMBL" id="MCC4233214.1"/>
    </source>
</evidence>
<protein>
    <submittedName>
        <fullName evidence="5">AraC family transcriptional regulator</fullName>
    </submittedName>
</protein>
<dbReference type="Gene3D" id="1.10.10.60">
    <property type="entry name" value="Homeodomain-like"/>
    <property type="match status" value="2"/>
</dbReference>